<accession>A0A0W8E431</accession>
<proteinExistence type="predicted"/>
<protein>
    <submittedName>
        <fullName evidence="1">Uncharacterized protein</fullName>
    </submittedName>
</protein>
<dbReference type="EMBL" id="LNQE01001882">
    <property type="protein sequence ID" value="KUG03431.1"/>
    <property type="molecule type" value="Genomic_DNA"/>
</dbReference>
<gene>
    <name evidence="1" type="ORF">ASZ90_019219</name>
</gene>
<evidence type="ECO:0000313" key="1">
    <source>
        <dbReference type="EMBL" id="KUG03431.1"/>
    </source>
</evidence>
<organism evidence="1">
    <name type="scientific">hydrocarbon metagenome</name>
    <dbReference type="NCBI Taxonomy" id="938273"/>
    <lineage>
        <taxon>unclassified sequences</taxon>
        <taxon>metagenomes</taxon>
        <taxon>ecological metagenomes</taxon>
    </lineage>
</organism>
<reference evidence="1" key="1">
    <citation type="journal article" date="2015" name="Proc. Natl. Acad. Sci. U.S.A.">
        <title>Networks of energetic and metabolic interactions define dynamics in microbial communities.</title>
        <authorList>
            <person name="Embree M."/>
            <person name="Liu J.K."/>
            <person name="Al-Bassam M.M."/>
            <person name="Zengler K."/>
        </authorList>
    </citation>
    <scope>NUCLEOTIDE SEQUENCE</scope>
</reference>
<comment type="caution">
    <text evidence="1">The sequence shown here is derived from an EMBL/GenBank/DDBJ whole genome shotgun (WGS) entry which is preliminary data.</text>
</comment>
<name>A0A0W8E431_9ZZZZ</name>
<sequence length="58" mass="6711">MHLACYQSCHVKSVSIQSSARCTIGRVLCCMLYILLRFLSHSHLTIMQVYIFIQPIPR</sequence>
<dbReference type="AlphaFoldDB" id="A0A0W8E431"/>